<organism evidence="2 3">
    <name type="scientific">Schleiferilactobacillus harbinensis DSM 16991</name>
    <dbReference type="NCBI Taxonomy" id="1122147"/>
    <lineage>
        <taxon>Bacteria</taxon>
        <taxon>Bacillati</taxon>
        <taxon>Bacillota</taxon>
        <taxon>Bacilli</taxon>
        <taxon>Lactobacillales</taxon>
        <taxon>Lactobacillaceae</taxon>
        <taxon>Schleiferilactobacillus</taxon>
    </lineage>
</organism>
<dbReference type="RefSeq" id="WP_235808961.1">
    <property type="nucleotide sequence ID" value="NZ_AUEH01000005.1"/>
</dbReference>
<dbReference type="eggNOG" id="COG3533">
    <property type="taxonomic scope" value="Bacteria"/>
</dbReference>
<gene>
    <name evidence="2" type="ORF">FC91_GL002573</name>
</gene>
<dbReference type="Proteomes" id="UP000050949">
    <property type="component" value="Unassembled WGS sequence"/>
</dbReference>
<sequence length="150" mass="16955">MDGRSDDVVNEDGFVFLTIDDENVTLDLKLDMSVKFMRASNRVRADFGQVAIQRGPVVYAAEQEDNEAPLWLYKVNRGAKTESHYEAGLLDGVEVVEVAAQREPEQDVTDDLYTDAPDVPAEETQLTLIPYYAWANRADGQMQVWLQRGR</sequence>
<evidence type="ECO:0000259" key="1">
    <source>
        <dbReference type="Pfam" id="PF20737"/>
    </source>
</evidence>
<comment type="caution">
    <text evidence="2">The sequence shown here is derived from an EMBL/GenBank/DDBJ whole genome shotgun (WGS) entry which is preliminary data.</text>
</comment>
<dbReference type="InterPro" id="IPR049049">
    <property type="entry name" value="Beta-AFase-like_GH127_C"/>
</dbReference>
<dbReference type="PANTHER" id="PTHR43465">
    <property type="entry name" value="DUF1680 DOMAIN PROTEIN (AFU_ORTHOLOGUE AFUA_1G08910)"/>
    <property type="match status" value="1"/>
</dbReference>
<accession>A0A0R1XFR5</accession>
<evidence type="ECO:0000313" key="2">
    <source>
        <dbReference type="EMBL" id="KRM27364.1"/>
    </source>
</evidence>
<dbReference type="AlphaFoldDB" id="A0A0R1XFR5"/>
<dbReference type="Pfam" id="PF20737">
    <property type="entry name" value="Glyco_hydro127C"/>
    <property type="match status" value="1"/>
</dbReference>
<evidence type="ECO:0000313" key="3">
    <source>
        <dbReference type="Proteomes" id="UP000050949"/>
    </source>
</evidence>
<dbReference type="PANTHER" id="PTHR43465:SF2">
    <property type="entry name" value="DUF1680 DOMAIN PROTEIN (AFU_ORTHOLOGUE AFUA_1G08910)"/>
    <property type="match status" value="1"/>
</dbReference>
<dbReference type="EMBL" id="AZFW01000050">
    <property type="protein sequence ID" value="KRM27364.1"/>
    <property type="molecule type" value="Genomic_DNA"/>
</dbReference>
<proteinExistence type="predicted"/>
<name>A0A0R1XFR5_9LACO</name>
<dbReference type="InterPro" id="IPR049174">
    <property type="entry name" value="Beta-AFase-like"/>
</dbReference>
<reference evidence="2 3" key="1">
    <citation type="journal article" date="2015" name="Genome Announc.">
        <title>Expanding the biotechnology potential of lactobacilli through comparative genomics of 213 strains and associated genera.</title>
        <authorList>
            <person name="Sun Z."/>
            <person name="Harris H.M."/>
            <person name="McCann A."/>
            <person name="Guo C."/>
            <person name="Argimon S."/>
            <person name="Zhang W."/>
            <person name="Yang X."/>
            <person name="Jeffery I.B."/>
            <person name="Cooney J.C."/>
            <person name="Kagawa T.F."/>
            <person name="Liu W."/>
            <person name="Song Y."/>
            <person name="Salvetti E."/>
            <person name="Wrobel A."/>
            <person name="Rasinkangas P."/>
            <person name="Parkhill J."/>
            <person name="Rea M.C."/>
            <person name="O'Sullivan O."/>
            <person name="Ritari J."/>
            <person name="Douillard F.P."/>
            <person name="Paul Ross R."/>
            <person name="Yang R."/>
            <person name="Briner A.E."/>
            <person name="Felis G.E."/>
            <person name="de Vos W.M."/>
            <person name="Barrangou R."/>
            <person name="Klaenhammer T.R."/>
            <person name="Caufield P.W."/>
            <person name="Cui Y."/>
            <person name="Zhang H."/>
            <person name="O'Toole P.W."/>
        </authorList>
    </citation>
    <scope>NUCLEOTIDE SEQUENCE [LARGE SCALE GENOMIC DNA]</scope>
    <source>
        <strain evidence="2 3">DSM 16991</strain>
    </source>
</reference>
<dbReference type="PATRIC" id="fig|1122147.4.peg.2654"/>
<protein>
    <recommendedName>
        <fullName evidence="1">Non-reducing end beta-L-arabinofuranosidase-like GH127 C-terminal domain-containing protein</fullName>
    </recommendedName>
</protein>
<feature type="domain" description="Non-reducing end beta-L-arabinofuranosidase-like GH127 C-terminal" evidence="1">
    <location>
        <begin position="34"/>
        <end position="147"/>
    </location>
</feature>